<dbReference type="OrthoDB" id="115912at2"/>
<feature type="transmembrane region" description="Helical" evidence="1">
    <location>
        <begin position="12"/>
        <end position="29"/>
    </location>
</feature>
<dbReference type="STRING" id="1198114.AciX9_0949"/>
<keyword evidence="1" id="KW-0472">Membrane</keyword>
<dbReference type="PaxDb" id="1198114-AciX9_0949"/>
<accession>E8X284</accession>
<protein>
    <submittedName>
        <fullName evidence="2">Uncharacterized protein</fullName>
    </submittedName>
</protein>
<evidence type="ECO:0000256" key="1">
    <source>
        <dbReference type="SAM" id="Phobius"/>
    </source>
</evidence>
<dbReference type="AlphaFoldDB" id="E8X284"/>
<keyword evidence="1" id="KW-1133">Transmembrane helix</keyword>
<proteinExistence type="predicted"/>
<reference evidence="3" key="1">
    <citation type="submission" date="2011-01" db="EMBL/GenBank/DDBJ databases">
        <title>Complete sequence of chromosome of Acidobacterium sp. MP5ACTX9.</title>
        <authorList>
            <consortium name="US DOE Joint Genome Institute"/>
            <person name="Lucas S."/>
            <person name="Copeland A."/>
            <person name="Lapidus A."/>
            <person name="Cheng J.-F."/>
            <person name="Goodwin L."/>
            <person name="Pitluck S."/>
            <person name="Teshima H."/>
            <person name="Detter J.C."/>
            <person name="Han C."/>
            <person name="Tapia R."/>
            <person name="Land M."/>
            <person name="Hauser L."/>
            <person name="Kyrpides N."/>
            <person name="Ivanova N."/>
            <person name="Ovchinnikova G."/>
            <person name="Pagani I."/>
            <person name="Rawat S.R."/>
            <person name="Mannisto M."/>
            <person name="Haggblom M.M."/>
            <person name="Woyke T."/>
        </authorList>
    </citation>
    <scope>NUCLEOTIDE SEQUENCE [LARGE SCALE GENOMIC DNA]</scope>
    <source>
        <strain evidence="3">MP5ACTX9</strain>
    </source>
</reference>
<gene>
    <name evidence="2" type="ordered locus">AciX9_0949</name>
</gene>
<organism evidence="3">
    <name type="scientific">Granulicella tundricola (strain ATCC BAA-1859 / DSM 23138 / MP5ACTX9)</name>
    <dbReference type="NCBI Taxonomy" id="1198114"/>
    <lineage>
        <taxon>Bacteria</taxon>
        <taxon>Pseudomonadati</taxon>
        <taxon>Acidobacteriota</taxon>
        <taxon>Terriglobia</taxon>
        <taxon>Terriglobales</taxon>
        <taxon>Acidobacteriaceae</taxon>
        <taxon>Granulicella</taxon>
    </lineage>
</organism>
<dbReference type="EMBL" id="CP002480">
    <property type="protein sequence ID" value="ADW68016.1"/>
    <property type="molecule type" value="Genomic_DNA"/>
</dbReference>
<dbReference type="eggNOG" id="ENOG50333TN">
    <property type="taxonomic scope" value="Bacteria"/>
</dbReference>
<dbReference type="Proteomes" id="UP000000343">
    <property type="component" value="Chromosome"/>
</dbReference>
<keyword evidence="3" id="KW-1185">Reference proteome</keyword>
<sequence length="223" mass="22849">MKLGTEDKKKLYLVSGVGAVALLCLYPLYNELFGGPSGPPPVTAPVIKDVTPAGSSSSSTVAPGKAVSAPPGFAVGGKIAQKVGTGGGQLDPTLHMEAMHITEALVYTGTGRNIFAAGPSQMEIAAIAKAKAPARPIPVAIAAARPAEPTGPPPPPPIDLKFFGTSTAANGTRRALLLHGDDVFLASAGDVVQRRYRVVEIAAKSIIVEDIPNTNKQTLPLTN</sequence>
<dbReference type="RefSeq" id="WP_013579340.1">
    <property type="nucleotide sequence ID" value="NC_015064.1"/>
</dbReference>
<evidence type="ECO:0000313" key="3">
    <source>
        <dbReference type="Proteomes" id="UP000000343"/>
    </source>
</evidence>
<dbReference type="HOGENOM" id="CLU_1336975_0_0_0"/>
<name>E8X284_GRATM</name>
<evidence type="ECO:0000313" key="2">
    <source>
        <dbReference type="EMBL" id="ADW68016.1"/>
    </source>
</evidence>
<dbReference type="KEGG" id="acm:AciX9_0949"/>
<keyword evidence="1" id="KW-0812">Transmembrane</keyword>